<keyword evidence="2" id="KW-1133">Transmembrane helix</keyword>
<evidence type="ECO:0000313" key="4">
    <source>
        <dbReference type="Proteomes" id="UP000076630"/>
    </source>
</evidence>
<sequence length="278" mass="32907">MYMKKDSIYSGILKCYLRSRPLNNEFNQATRENRNRYMSRGLIIGFIFAIVFNILSFNLFSEDDYYNFSVLFISLGVFLYTGIFLSEYIFRVQYLLECKTKGEQISKKRLLFGRWITEEANMRALDNFGKELSQNKVIFENKIPELKISYLEKLSKESRTNKENNIKVFGGLLLAFTVPIWTNIVKNILSKGDMFLEIFVYAIAIVCFIFLTRRAIFLFLLDNNKLIENIYKDLLRLQIVFYDKENLTKEISFKLKNKTSKKKSKKKGKRKSEKKVKK</sequence>
<protein>
    <submittedName>
        <fullName evidence="3">Uncharacterized protein</fullName>
    </submittedName>
</protein>
<evidence type="ECO:0000313" key="3">
    <source>
        <dbReference type="EMBL" id="KZE83749.1"/>
    </source>
</evidence>
<keyword evidence="2" id="KW-0812">Transmembrane</keyword>
<comment type="caution">
    <text evidence="3">The sequence shown here is derived from an EMBL/GenBank/DDBJ whole genome shotgun (WGS) entry which is preliminary data.</text>
</comment>
<dbReference type="Proteomes" id="UP000076630">
    <property type="component" value="Unassembled WGS sequence"/>
</dbReference>
<evidence type="ECO:0000256" key="1">
    <source>
        <dbReference type="SAM" id="MobiDB-lite"/>
    </source>
</evidence>
<reference evidence="3 4" key="1">
    <citation type="submission" date="2016-01" db="EMBL/GenBank/DDBJ databases">
        <title>Whole genome sequencing of Myroides marinus L41.</title>
        <authorList>
            <person name="Hong K.W."/>
        </authorList>
    </citation>
    <scope>NUCLEOTIDE SEQUENCE [LARGE SCALE GENOMIC DNA]</scope>
    <source>
        <strain evidence="3 4">L41</strain>
    </source>
</reference>
<organism evidence="3 4">
    <name type="scientific">Myroides marinus</name>
    <dbReference type="NCBI Taxonomy" id="703342"/>
    <lineage>
        <taxon>Bacteria</taxon>
        <taxon>Pseudomonadati</taxon>
        <taxon>Bacteroidota</taxon>
        <taxon>Flavobacteriia</taxon>
        <taxon>Flavobacteriales</taxon>
        <taxon>Flavobacteriaceae</taxon>
        <taxon>Myroides</taxon>
    </lineage>
</organism>
<accession>A0A161SC96</accession>
<feature type="transmembrane region" description="Helical" evidence="2">
    <location>
        <begin position="166"/>
        <end position="186"/>
    </location>
</feature>
<feature type="region of interest" description="Disordered" evidence="1">
    <location>
        <begin position="257"/>
        <end position="278"/>
    </location>
</feature>
<dbReference type="AlphaFoldDB" id="A0A161SC96"/>
<gene>
    <name evidence="3" type="ORF">AV926_03540</name>
</gene>
<keyword evidence="2" id="KW-0472">Membrane</keyword>
<feature type="transmembrane region" description="Helical" evidence="2">
    <location>
        <begin position="66"/>
        <end position="90"/>
    </location>
</feature>
<proteinExistence type="predicted"/>
<feature type="transmembrane region" description="Helical" evidence="2">
    <location>
        <begin position="41"/>
        <end position="60"/>
    </location>
</feature>
<evidence type="ECO:0000256" key="2">
    <source>
        <dbReference type="SAM" id="Phobius"/>
    </source>
</evidence>
<feature type="transmembrane region" description="Helical" evidence="2">
    <location>
        <begin position="198"/>
        <end position="221"/>
    </location>
</feature>
<dbReference type="EMBL" id="LQNU01000035">
    <property type="protein sequence ID" value="KZE83749.1"/>
    <property type="molecule type" value="Genomic_DNA"/>
</dbReference>
<name>A0A161SC96_9FLAO</name>
<keyword evidence="4" id="KW-1185">Reference proteome</keyword>